<protein>
    <submittedName>
        <fullName evidence="2">Uncharacterized protein</fullName>
    </submittedName>
</protein>
<accession>A0A0E9TXE3</accession>
<sequence>MLSFVSRAIIMWFQTAIDNLFILYFIYYIELSKLF</sequence>
<keyword evidence="1" id="KW-0472">Membrane</keyword>
<proteinExistence type="predicted"/>
<dbReference type="AlphaFoldDB" id="A0A0E9TXE3"/>
<keyword evidence="1" id="KW-0812">Transmembrane</keyword>
<reference evidence="2" key="1">
    <citation type="submission" date="2014-11" db="EMBL/GenBank/DDBJ databases">
        <authorList>
            <person name="Amaro Gonzalez C."/>
        </authorList>
    </citation>
    <scope>NUCLEOTIDE SEQUENCE</scope>
</reference>
<keyword evidence="1" id="KW-1133">Transmembrane helix</keyword>
<evidence type="ECO:0000313" key="2">
    <source>
        <dbReference type="EMBL" id="JAH58324.1"/>
    </source>
</evidence>
<evidence type="ECO:0000256" key="1">
    <source>
        <dbReference type="SAM" id="Phobius"/>
    </source>
</evidence>
<dbReference type="EMBL" id="GBXM01050253">
    <property type="protein sequence ID" value="JAH58324.1"/>
    <property type="molecule type" value="Transcribed_RNA"/>
</dbReference>
<organism evidence="2">
    <name type="scientific">Anguilla anguilla</name>
    <name type="common">European freshwater eel</name>
    <name type="synonym">Muraena anguilla</name>
    <dbReference type="NCBI Taxonomy" id="7936"/>
    <lineage>
        <taxon>Eukaryota</taxon>
        <taxon>Metazoa</taxon>
        <taxon>Chordata</taxon>
        <taxon>Craniata</taxon>
        <taxon>Vertebrata</taxon>
        <taxon>Euteleostomi</taxon>
        <taxon>Actinopterygii</taxon>
        <taxon>Neopterygii</taxon>
        <taxon>Teleostei</taxon>
        <taxon>Anguilliformes</taxon>
        <taxon>Anguillidae</taxon>
        <taxon>Anguilla</taxon>
    </lineage>
</organism>
<reference evidence="2" key="2">
    <citation type="journal article" date="2015" name="Fish Shellfish Immunol.">
        <title>Early steps in the European eel (Anguilla anguilla)-Vibrio vulnificus interaction in the gills: Role of the RtxA13 toxin.</title>
        <authorList>
            <person name="Callol A."/>
            <person name="Pajuelo D."/>
            <person name="Ebbesson L."/>
            <person name="Teles M."/>
            <person name="MacKenzie S."/>
            <person name="Amaro C."/>
        </authorList>
    </citation>
    <scope>NUCLEOTIDE SEQUENCE</scope>
</reference>
<feature type="transmembrane region" description="Helical" evidence="1">
    <location>
        <begin position="9"/>
        <end position="29"/>
    </location>
</feature>
<name>A0A0E9TXE3_ANGAN</name>